<gene>
    <name evidence="1" type="ORF">BC643_1192</name>
</gene>
<organism evidence="1 2">
    <name type="scientific">Mangrovibacterium diazotrophicum</name>
    <dbReference type="NCBI Taxonomy" id="1261403"/>
    <lineage>
        <taxon>Bacteria</taxon>
        <taxon>Pseudomonadati</taxon>
        <taxon>Bacteroidota</taxon>
        <taxon>Bacteroidia</taxon>
        <taxon>Marinilabiliales</taxon>
        <taxon>Prolixibacteraceae</taxon>
        <taxon>Mangrovibacterium</taxon>
    </lineage>
</organism>
<proteinExistence type="predicted"/>
<dbReference type="AlphaFoldDB" id="A0A419W5V8"/>
<dbReference type="Proteomes" id="UP000283387">
    <property type="component" value="Unassembled WGS sequence"/>
</dbReference>
<accession>A0A419W5V8</accession>
<keyword evidence="2" id="KW-1185">Reference proteome</keyword>
<comment type="caution">
    <text evidence="1">The sequence shown here is derived from an EMBL/GenBank/DDBJ whole genome shotgun (WGS) entry which is preliminary data.</text>
</comment>
<evidence type="ECO:0000313" key="2">
    <source>
        <dbReference type="Proteomes" id="UP000283387"/>
    </source>
</evidence>
<dbReference type="EMBL" id="RAPN01000001">
    <property type="protein sequence ID" value="RKD90848.1"/>
    <property type="molecule type" value="Genomic_DNA"/>
</dbReference>
<name>A0A419W5V8_9BACT</name>
<reference evidence="1 2" key="1">
    <citation type="submission" date="2018-09" db="EMBL/GenBank/DDBJ databases">
        <title>Genomic Encyclopedia of Archaeal and Bacterial Type Strains, Phase II (KMG-II): from individual species to whole genera.</title>
        <authorList>
            <person name="Goeker M."/>
        </authorList>
    </citation>
    <scope>NUCLEOTIDE SEQUENCE [LARGE SCALE GENOMIC DNA]</scope>
    <source>
        <strain evidence="1 2">DSM 27148</strain>
    </source>
</reference>
<evidence type="ECO:0000313" key="1">
    <source>
        <dbReference type="EMBL" id="RKD90848.1"/>
    </source>
</evidence>
<protein>
    <submittedName>
        <fullName evidence="1">Uncharacterized protein</fullName>
    </submittedName>
</protein>
<sequence>MLVLLIHNMLKNNLQTGKEMITNNKVNYTKTLGKNRLSDQV</sequence>